<dbReference type="Proteomes" id="UP000436088">
    <property type="component" value="Unassembled WGS sequence"/>
</dbReference>
<dbReference type="EMBL" id="VEPZ02000977">
    <property type="protein sequence ID" value="KAE8705964.1"/>
    <property type="molecule type" value="Genomic_DNA"/>
</dbReference>
<organism evidence="1 2">
    <name type="scientific">Hibiscus syriacus</name>
    <name type="common">Rose of Sharon</name>
    <dbReference type="NCBI Taxonomy" id="106335"/>
    <lineage>
        <taxon>Eukaryota</taxon>
        <taxon>Viridiplantae</taxon>
        <taxon>Streptophyta</taxon>
        <taxon>Embryophyta</taxon>
        <taxon>Tracheophyta</taxon>
        <taxon>Spermatophyta</taxon>
        <taxon>Magnoliopsida</taxon>
        <taxon>eudicotyledons</taxon>
        <taxon>Gunneridae</taxon>
        <taxon>Pentapetalae</taxon>
        <taxon>rosids</taxon>
        <taxon>malvids</taxon>
        <taxon>Malvales</taxon>
        <taxon>Malvaceae</taxon>
        <taxon>Malvoideae</taxon>
        <taxon>Hibiscus</taxon>
    </lineage>
</organism>
<evidence type="ECO:0008006" key="3">
    <source>
        <dbReference type="Google" id="ProtNLM"/>
    </source>
</evidence>
<dbReference type="AlphaFoldDB" id="A0A6A3AMX7"/>
<protein>
    <recommendedName>
        <fullName evidence="3">Retrotransposon Copia-like N-terminal domain-containing protein</fullName>
    </recommendedName>
</protein>
<evidence type="ECO:0000313" key="1">
    <source>
        <dbReference type="EMBL" id="KAE8705964.1"/>
    </source>
</evidence>
<dbReference type="Pfam" id="PF14223">
    <property type="entry name" value="Retrotran_gag_2"/>
    <property type="match status" value="1"/>
</dbReference>
<name>A0A6A3AMX7_HIBSY</name>
<accession>A0A6A3AMX7</accession>
<keyword evidence="2" id="KW-1185">Reference proteome</keyword>
<reference evidence="1" key="1">
    <citation type="submission" date="2019-09" db="EMBL/GenBank/DDBJ databases">
        <title>Draft genome information of white flower Hibiscus syriacus.</title>
        <authorList>
            <person name="Kim Y.-M."/>
        </authorList>
    </citation>
    <scope>NUCLEOTIDE SEQUENCE [LARGE SCALE GENOMIC DNA]</scope>
    <source>
        <strain evidence="1">YM2019G1</strain>
    </source>
</reference>
<gene>
    <name evidence="1" type="ORF">F3Y22_tig00110413pilonHSYRG00004</name>
</gene>
<proteinExistence type="predicted"/>
<evidence type="ECO:0000313" key="2">
    <source>
        <dbReference type="Proteomes" id="UP000436088"/>
    </source>
</evidence>
<sequence>MEDNVAHDGDMFKLTANNYSYWKPMMEDHLYCKDLHEPIIYKDKVEGNSDAQWELLNRKDVAIIRNYIDKTLFEHVSTYTNAYELWTKLESMIQKKTPRNKANLVRRLVKLEYKNGQYNTHNPYNYTYTDYRYPTNFRKSFPIQISI</sequence>
<comment type="caution">
    <text evidence="1">The sequence shown here is derived from an EMBL/GenBank/DDBJ whole genome shotgun (WGS) entry which is preliminary data.</text>
</comment>